<gene>
    <name evidence="3" type="ORF">DB88DRAFT_21271</name>
</gene>
<dbReference type="InterPro" id="IPR013702">
    <property type="entry name" value="FIST_domain_N"/>
</dbReference>
<feature type="domain" description="FIST" evidence="2">
    <location>
        <begin position="159"/>
        <end position="257"/>
    </location>
</feature>
<feature type="region of interest" description="Disordered" evidence="1">
    <location>
        <begin position="108"/>
        <end position="127"/>
    </location>
</feature>
<evidence type="ECO:0000313" key="4">
    <source>
        <dbReference type="Proteomes" id="UP001182556"/>
    </source>
</evidence>
<sequence>MSNRLRGALRGPSVTRRLFSVKAHTLYSPTPAQVEQYLGDSLSSTSATAYLLSTSIDPSRLQSLISPLQSISSIGSFSSPLPGQEPSLSIVTFDKGVTFQTDLSGRPPVEVGRFKRPGQGLRNDDLKGTEIGEGEAIRKEEGWAGLWKGEAETSNIPELSGVSAKSFFLLTDGRPTPVLQGLHAMFPRAPKLGLVTAPTPFLTGRPHTLIHDRSIASAGTVGVAIDHEIDVTIDFGLSPLTGPLTVASAQGNLLMQFEEGNGNPTQTLMAALHQRDAGKYSEKDEELFLKIEDRMVKILSGDPSRGALSLDMVEPLREGQTVQFMHRDRQMNGPPSDSDVLLQTLPSSEEVEGTAIQSAPRIQPGVSIASDKGFVYGNTVCVVPHAHARMSVS</sequence>
<evidence type="ECO:0000313" key="3">
    <source>
        <dbReference type="EMBL" id="KAK1927252.1"/>
    </source>
</evidence>
<dbReference type="Pfam" id="PF08495">
    <property type="entry name" value="FIST"/>
    <property type="match status" value="1"/>
</dbReference>
<dbReference type="AlphaFoldDB" id="A0AAD9FW96"/>
<protein>
    <recommendedName>
        <fullName evidence="2">FIST domain-containing protein</fullName>
    </recommendedName>
</protein>
<evidence type="ECO:0000256" key="1">
    <source>
        <dbReference type="SAM" id="MobiDB-lite"/>
    </source>
</evidence>
<comment type="caution">
    <text evidence="3">The sequence shown here is derived from an EMBL/GenBank/DDBJ whole genome shotgun (WGS) entry which is preliminary data.</text>
</comment>
<accession>A0AAD9FW96</accession>
<name>A0AAD9FW96_PAPLA</name>
<dbReference type="EMBL" id="JAODAN010000001">
    <property type="protein sequence ID" value="KAK1927252.1"/>
    <property type="molecule type" value="Genomic_DNA"/>
</dbReference>
<evidence type="ECO:0000259" key="2">
    <source>
        <dbReference type="Pfam" id="PF08495"/>
    </source>
</evidence>
<dbReference type="Proteomes" id="UP001182556">
    <property type="component" value="Unassembled WGS sequence"/>
</dbReference>
<proteinExistence type="predicted"/>
<keyword evidence="4" id="KW-1185">Reference proteome</keyword>
<organism evidence="3 4">
    <name type="scientific">Papiliotrema laurentii</name>
    <name type="common">Cryptococcus laurentii</name>
    <dbReference type="NCBI Taxonomy" id="5418"/>
    <lineage>
        <taxon>Eukaryota</taxon>
        <taxon>Fungi</taxon>
        <taxon>Dikarya</taxon>
        <taxon>Basidiomycota</taxon>
        <taxon>Agaricomycotina</taxon>
        <taxon>Tremellomycetes</taxon>
        <taxon>Tremellales</taxon>
        <taxon>Rhynchogastremaceae</taxon>
        <taxon>Papiliotrema</taxon>
    </lineage>
</organism>
<reference evidence="3" key="1">
    <citation type="submission" date="2023-02" db="EMBL/GenBank/DDBJ databases">
        <title>Identification and recombinant expression of a fungal hydrolase from Papiliotrema laurentii that hydrolyzes apple cutin and clears colloidal polyester polyurethane.</title>
        <authorList>
            <consortium name="DOE Joint Genome Institute"/>
            <person name="Roman V.A."/>
            <person name="Bojanowski C."/>
            <person name="Crable B.R."/>
            <person name="Wagner D.N."/>
            <person name="Hung C.S."/>
            <person name="Nadeau L.J."/>
            <person name="Schratz L."/>
            <person name="Haridas S."/>
            <person name="Pangilinan J."/>
            <person name="Lipzen A."/>
            <person name="Na H."/>
            <person name="Yan M."/>
            <person name="Ng V."/>
            <person name="Grigoriev I.V."/>
            <person name="Spatafora J.W."/>
            <person name="Barlow D."/>
            <person name="Biffinger J."/>
            <person name="Kelley-Loughnane N."/>
            <person name="Varaljay V.A."/>
            <person name="Crookes-Goodson W.J."/>
        </authorList>
    </citation>
    <scope>NUCLEOTIDE SEQUENCE</scope>
    <source>
        <strain evidence="3">5307AH</strain>
    </source>
</reference>